<reference evidence="8 9" key="1">
    <citation type="submission" date="2016-06" db="EMBL/GenBank/DDBJ databases">
        <authorList>
            <person name="Petersen J."/>
            <person name="Sayavedra L."/>
        </authorList>
    </citation>
    <scope>NUCLEOTIDE SEQUENCE [LARGE SCALE GENOMIC DNA]</scope>
    <source>
        <strain evidence="9">BazSymA</strain>
        <strain evidence="8">BazSymB</strain>
    </source>
</reference>
<dbReference type="EMBL" id="CDSC02000071">
    <property type="protein sequence ID" value="SEH64909.1"/>
    <property type="molecule type" value="Genomic_DNA"/>
</dbReference>
<name>A0A1H6JR27_9GAMM</name>
<protein>
    <submittedName>
        <fullName evidence="6">1-acyl-sn-glycerol-3-phosphate acyltransferase</fullName>
    </submittedName>
</protein>
<dbReference type="PANTHER" id="PTHR10434:SF40">
    <property type="entry name" value="1-ACYL-SN-GLYCEROL-3-PHOSPHATE ACYLTRANSFERASE"/>
    <property type="match status" value="1"/>
</dbReference>
<evidence type="ECO:0000256" key="2">
    <source>
        <dbReference type="ARBA" id="ARBA00022679"/>
    </source>
</evidence>
<evidence type="ECO:0000256" key="3">
    <source>
        <dbReference type="ARBA" id="ARBA00023315"/>
    </source>
</evidence>
<evidence type="ECO:0000256" key="4">
    <source>
        <dbReference type="SAM" id="Phobius"/>
    </source>
</evidence>
<dbReference type="CDD" id="cd07989">
    <property type="entry name" value="LPLAT_AGPAT-like"/>
    <property type="match status" value="1"/>
</dbReference>
<gene>
    <name evidence="6" type="ORF">BAZSYMA_ACONTIG01621_5</name>
    <name evidence="7" type="ORF">BAZSYMB_SCAFFOLD00024_9</name>
</gene>
<comment type="pathway">
    <text evidence="1">Lipid metabolism.</text>
</comment>
<accession>A0A1H6JR27</accession>
<dbReference type="GO" id="GO:0006654">
    <property type="term" value="P:phosphatidic acid biosynthetic process"/>
    <property type="evidence" value="ECO:0007669"/>
    <property type="project" value="TreeGrafter"/>
</dbReference>
<dbReference type="InterPro" id="IPR002123">
    <property type="entry name" value="Plipid/glycerol_acylTrfase"/>
</dbReference>
<keyword evidence="4" id="KW-0812">Transmembrane</keyword>
<keyword evidence="4" id="KW-1133">Transmembrane helix</keyword>
<keyword evidence="3 6" id="KW-0012">Acyltransferase</keyword>
<organism evidence="6 9">
    <name type="scientific">Bathymodiolus azoricus thioautotrophic gill symbiont</name>
    <dbReference type="NCBI Taxonomy" id="235205"/>
    <lineage>
        <taxon>Bacteria</taxon>
        <taxon>Pseudomonadati</taxon>
        <taxon>Pseudomonadota</taxon>
        <taxon>Gammaproteobacteria</taxon>
        <taxon>sulfur-oxidizing symbionts</taxon>
    </lineage>
</organism>
<evidence type="ECO:0000256" key="1">
    <source>
        <dbReference type="ARBA" id="ARBA00005189"/>
    </source>
</evidence>
<proteinExistence type="predicted"/>
<dbReference type="SUPFAM" id="SSF69593">
    <property type="entry name" value="Glycerol-3-phosphate (1)-acyltransferase"/>
    <property type="match status" value="1"/>
</dbReference>
<feature type="transmembrane region" description="Helical" evidence="4">
    <location>
        <begin position="7"/>
        <end position="30"/>
    </location>
</feature>
<evidence type="ECO:0000313" key="7">
    <source>
        <dbReference type="EMBL" id="SEH94479.1"/>
    </source>
</evidence>
<evidence type="ECO:0000313" key="9">
    <source>
        <dbReference type="Proteomes" id="UP000198988"/>
    </source>
</evidence>
<dbReference type="PANTHER" id="PTHR10434">
    <property type="entry name" value="1-ACYL-SN-GLYCEROL-3-PHOSPHATE ACYLTRANSFERASE"/>
    <property type="match status" value="1"/>
</dbReference>
<dbReference type="EMBL" id="CVUD02000251">
    <property type="protein sequence ID" value="SEH94479.1"/>
    <property type="molecule type" value="Genomic_DNA"/>
</dbReference>
<evidence type="ECO:0000313" key="6">
    <source>
        <dbReference type="EMBL" id="SEH64909.1"/>
    </source>
</evidence>
<dbReference type="Proteomes" id="UP000198988">
    <property type="component" value="Unassembled WGS sequence"/>
</dbReference>
<dbReference type="SMART" id="SM00563">
    <property type="entry name" value="PlsC"/>
    <property type="match status" value="1"/>
</dbReference>
<dbReference type="Pfam" id="PF01553">
    <property type="entry name" value="Acyltransferase"/>
    <property type="match status" value="1"/>
</dbReference>
<keyword evidence="4" id="KW-0472">Membrane</keyword>
<keyword evidence="2 6" id="KW-0808">Transferase</keyword>
<evidence type="ECO:0000313" key="8">
    <source>
        <dbReference type="Proteomes" id="UP000198559"/>
    </source>
</evidence>
<reference evidence="6" key="2">
    <citation type="submission" date="2016-06" db="EMBL/GenBank/DDBJ databases">
        <authorList>
            <person name="Olsen C.W."/>
            <person name="Carey S."/>
            <person name="Hinshaw L."/>
            <person name="Karasin A.I."/>
        </authorList>
    </citation>
    <scope>NUCLEOTIDE SEQUENCE [LARGE SCALE GENOMIC DNA]</scope>
    <source>
        <strain evidence="6">BazSymA</strain>
        <strain evidence="7">BazSymB</strain>
    </source>
</reference>
<feature type="domain" description="Phospholipid/glycerol acyltransferase" evidence="5">
    <location>
        <begin position="71"/>
        <end position="185"/>
    </location>
</feature>
<sequence length="233" mass="26365">MLFLRSLLYFLGSMIVLGLLVTTAFALFFIPIKARYAILVNWSKFCIWWLRITLNIKLKVIGRENIPTTPCVIVSNHQSTWESIGLQQVFPRQTWVLKRELLLIPVFGWGLAMLKPIVINRGEKLKALKKIIKQGADRINEKIFVVVFPEGTRQPYGKLGEYQKGGISIAKKTGCDISPVYHNAGRAWPKGSFIKYPNTITVVIGSPISVKGKSTTALTKEIRDWTESQAVKY</sequence>
<dbReference type="OrthoDB" id="9812274at2"/>
<dbReference type="STRING" id="235205.BAZSYMB_SCAFFOLD00024_9"/>
<dbReference type="Proteomes" id="UP000198559">
    <property type="component" value="Unassembled WGS sequence"/>
</dbReference>
<dbReference type="AlphaFoldDB" id="A0A1H6JR27"/>
<dbReference type="GO" id="GO:0003841">
    <property type="term" value="F:1-acylglycerol-3-phosphate O-acyltransferase activity"/>
    <property type="evidence" value="ECO:0007669"/>
    <property type="project" value="TreeGrafter"/>
</dbReference>
<evidence type="ECO:0000259" key="5">
    <source>
        <dbReference type="SMART" id="SM00563"/>
    </source>
</evidence>